<evidence type="ECO:0000256" key="6">
    <source>
        <dbReference type="ARBA" id="ARBA00022723"/>
    </source>
</evidence>
<dbReference type="GO" id="GO:0000287">
    <property type="term" value="F:magnesium ion binding"/>
    <property type="evidence" value="ECO:0007669"/>
    <property type="project" value="InterPro"/>
</dbReference>
<evidence type="ECO:0000256" key="9">
    <source>
        <dbReference type="ARBA" id="ARBA00022842"/>
    </source>
</evidence>
<dbReference type="SMART" id="SM00873">
    <property type="entry name" value="B3_4"/>
    <property type="match status" value="1"/>
</dbReference>
<evidence type="ECO:0000256" key="11">
    <source>
        <dbReference type="ARBA" id="ARBA00023146"/>
    </source>
</evidence>
<organism evidence="15 16">
    <name type="scientific">Candidatus Roizmanbacteria bacterium CG_4_10_14_0_2_um_filter_39_13</name>
    <dbReference type="NCBI Taxonomy" id="1974825"/>
    <lineage>
        <taxon>Bacteria</taxon>
        <taxon>Candidatus Roizmaniibacteriota</taxon>
    </lineage>
</organism>
<dbReference type="SUPFAM" id="SSF46955">
    <property type="entry name" value="Putative DNA-binding domain"/>
    <property type="match status" value="2"/>
</dbReference>
<dbReference type="InterPro" id="IPR020825">
    <property type="entry name" value="Phe-tRNA_synthase-like_B3/B4"/>
</dbReference>
<evidence type="ECO:0000256" key="3">
    <source>
        <dbReference type="ARBA" id="ARBA00011209"/>
    </source>
</evidence>
<dbReference type="InterPro" id="IPR045060">
    <property type="entry name" value="Phe-tRNA-ligase_IIc_bsu"/>
</dbReference>
<dbReference type="InterPro" id="IPR005147">
    <property type="entry name" value="tRNA_synthase_B5-dom"/>
</dbReference>
<comment type="subunit">
    <text evidence="3">Tetramer of two alpha and two beta subunits.</text>
</comment>
<evidence type="ECO:0000259" key="14">
    <source>
        <dbReference type="PROSITE" id="PS51483"/>
    </source>
</evidence>
<proteinExistence type="inferred from homology"/>
<dbReference type="EC" id="6.1.1.20" evidence="4"/>
<gene>
    <name evidence="15" type="primary">pheT</name>
    <name evidence="15" type="ORF">COY16_00165</name>
</gene>
<comment type="caution">
    <text evidence="15">The sequence shown here is derived from an EMBL/GenBank/DDBJ whole genome shotgun (WGS) entry which is preliminary data.</text>
</comment>
<dbReference type="Proteomes" id="UP000228503">
    <property type="component" value="Unassembled WGS sequence"/>
</dbReference>
<reference evidence="16" key="1">
    <citation type="submission" date="2017-09" db="EMBL/GenBank/DDBJ databases">
        <title>Depth-based differentiation of microbial function through sediment-hosted aquifers and enrichment of novel symbionts in the deep terrestrial subsurface.</title>
        <authorList>
            <person name="Probst A.J."/>
            <person name="Ladd B."/>
            <person name="Jarett J.K."/>
            <person name="Geller-Mcgrath D.E."/>
            <person name="Sieber C.M.K."/>
            <person name="Emerson J.B."/>
            <person name="Anantharaman K."/>
            <person name="Thomas B.C."/>
            <person name="Malmstrom R."/>
            <person name="Stieglmeier M."/>
            <person name="Klingl A."/>
            <person name="Woyke T."/>
            <person name="Ryan C.M."/>
            <person name="Banfield J.F."/>
        </authorList>
    </citation>
    <scope>NUCLEOTIDE SEQUENCE [LARGE SCALE GENOMIC DNA]</scope>
</reference>
<evidence type="ECO:0000256" key="8">
    <source>
        <dbReference type="ARBA" id="ARBA00022840"/>
    </source>
</evidence>
<evidence type="ECO:0000313" key="15">
    <source>
        <dbReference type="EMBL" id="PIZ64161.1"/>
    </source>
</evidence>
<keyword evidence="7" id="KW-0547">Nucleotide-binding</keyword>
<dbReference type="InterPro" id="IPR009061">
    <property type="entry name" value="DNA-bd_dom_put_sf"/>
</dbReference>
<dbReference type="EMBL" id="PFOB01000001">
    <property type="protein sequence ID" value="PIZ64161.1"/>
    <property type="molecule type" value="Genomic_DNA"/>
</dbReference>
<dbReference type="GO" id="GO:0006432">
    <property type="term" value="P:phenylalanyl-tRNA aminoacylation"/>
    <property type="evidence" value="ECO:0007669"/>
    <property type="project" value="InterPro"/>
</dbReference>
<evidence type="ECO:0000313" key="16">
    <source>
        <dbReference type="Proteomes" id="UP000228503"/>
    </source>
</evidence>
<keyword evidence="8" id="KW-0067">ATP-binding</keyword>
<evidence type="ECO:0000256" key="1">
    <source>
        <dbReference type="ARBA" id="ARBA00001946"/>
    </source>
</evidence>
<evidence type="ECO:0000256" key="13">
    <source>
        <dbReference type="ARBA" id="ARBA00049255"/>
    </source>
</evidence>
<evidence type="ECO:0000256" key="2">
    <source>
        <dbReference type="ARBA" id="ARBA00008653"/>
    </source>
</evidence>
<sequence length="684" mass="77896">MKIGIGIGDDNIIMNIKITYDWLLEYLETDADPYEMQKFLSLCGPSIETVEKIGEDYVFDIEITSNRIDMASVFGVAQEAQAILPLFGKKAKLKFNPLQTYSFENLKAEPTKTHKLSVQIEDPALVSRFTAIVLDNVLIALSPDVISKRLKLSGIKSINNVVDISNYLMISLGQPVHMFDYDQIKDGVMKVRRSKKGEKLTTLDSKELILPGDDIVIEDGSGRLIDLCGIMGGENSSIKDDTTRIVFFVQTYDKKAIRKTSMLTGQRTLAATYFEKGLDPERVESTFAYGIELLQELTEGVVCSELTDIYPHKKQETHVKAYLKDIQRVIGVPIEEEKVTSILTHLGFIVEKHEDTELAYPDGVYFDVTVPTYRVDDVSIQEDIIEEVARVYGYHNLPNTISPLTYIKQPKHISNLHTVQYRTKYFLKHLGLHEFLNYSMVSGDLLSTLDYQISNHLKIANTISSEIEHMRTSLLPSLIKNMKDNSGRKNHLKLFEFAKIYEPRAGDLPQELHRLGIVVNTDFDDLKGIISALFQELNIGNILVKSGEHKLMSNAASIYRGDDMIGSFGTLHQKYAEKLNLTEQMYIAEIDFESIIQNYQIQHTFKAPLQYAMVKLDLTVIKKMSYQKMRDISFENSKLLQNIEYVSSFENKISLRFYFSSETKNITEKEALLELEQIRTALNS</sequence>
<keyword evidence="6" id="KW-0479">Metal-binding</keyword>
<dbReference type="SUPFAM" id="SSF55681">
    <property type="entry name" value="Class II aaRS and biotin synthetases"/>
    <property type="match status" value="1"/>
</dbReference>
<dbReference type="PROSITE" id="PS51483">
    <property type="entry name" value="B5"/>
    <property type="match status" value="1"/>
</dbReference>
<dbReference type="GO" id="GO:0009328">
    <property type="term" value="C:phenylalanine-tRNA ligase complex"/>
    <property type="evidence" value="ECO:0007669"/>
    <property type="project" value="TreeGrafter"/>
</dbReference>
<keyword evidence="5 15" id="KW-0436">Ligase</keyword>
<dbReference type="NCBIfam" id="TIGR00472">
    <property type="entry name" value="pheT_bact"/>
    <property type="match status" value="1"/>
</dbReference>
<dbReference type="GO" id="GO:0005524">
    <property type="term" value="F:ATP binding"/>
    <property type="evidence" value="ECO:0007669"/>
    <property type="project" value="UniProtKB-KW"/>
</dbReference>
<evidence type="ECO:0000256" key="10">
    <source>
        <dbReference type="ARBA" id="ARBA00022917"/>
    </source>
</evidence>
<dbReference type="Pfam" id="PF03483">
    <property type="entry name" value="B3_4"/>
    <property type="match status" value="1"/>
</dbReference>
<dbReference type="PANTHER" id="PTHR10947">
    <property type="entry name" value="PHENYLALANYL-TRNA SYNTHETASE BETA CHAIN AND LEUCINE-RICH REPEAT-CONTAINING PROTEIN 47"/>
    <property type="match status" value="1"/>
</dbReference>
<dbReference type="AlphaFoldDB" id="A0A2M7U1Y8"/>
<feature type="domain" description="B5" evidence="14">
    <location>
        <begin position="314"/>
        <end position="399"/>
    </location>
</feature>
<dbReference type="GO" id="GO:0003723">
    <property type="term" value="F:RNA binding"/>
    <property type="evidence" value="ECO:0007669"/>
    <property type="project" value="InterPro"/>
</dbReference>
<evidence type="ECO:0000256" key="4">
    <source>
        <dbReference type="ARBA" id="ARBA00012814"/>
    </source>
</evidence>
<dbReference type="PANTHER" id="PTHR10947:SF0">
    <property type="entry name" value="PHENYLALANINE--TRNA LIGASE BETA SUBUNIT"/>
    <property type="match status" value="1"/>
</dbReference>
<dbReference type="SMART" id="SM00874">
    <property type="entry name" value="B5"/>
    <property type="match status" value="1"/>
</dbReference>
<dbReference type="Gene3D" id="3.50.40.10">
    <property type="entry name" value="Phenylalanyl-trna Synthetase, Chain B, domain 3"/>
    <property type="match status" value="1"/>
</dbReference>
<dbReference type="InterPro" id="IPR005146">
    <property type="entry name" value="B3/B4_tRNA-bd"/>
</dbReference>
<keyword evidence="11" id="KW-0030">Aminoacyl-tRNA synthetase</keyword>
<evidence type="ECO:0000256" key="7">
    <source>
        <dbReference type="ARBA" id="ARBA00022741"/>
    </source>
</evidence>
<keyword evidence="10" id="KW-0648">Protein biosynthesis</keyword>
<comment type="similarity">
    <text evidence="2">Belongs to the phenylalanyl-tRNA synthetase beta subunit family. Type 1 subfamily.</text>
</comment>
<evidence type="ECO:0000256" key="5">
    <source>
        <dbReference type="ARBA" id="ARBA00022598"/>
    </source>
</evidence>
<dbReference type="SUPFAM" id="SSF56037">
    <property type="entry name" value="PheT/TilS domain"/>
    <property type="match status" value="1"/>
</dbReference>
<dbReference type="InterPro" id="IPR004532">
    <property type="entry name" value="Phe-tRNA-ligase_IIc_bsu_bact"/>
</dbReference>
<name>A0A2M7U1Y8_9BACT</name>
<evidence type="ECO:0000256" key="12">
    <source>
        <dbReference type="ARBA" id="ARBA00033189"/>
    </source>
</evidence>
<dbReference type="InterPro" id="IPR045864">
    <property type="entry name" value="aa-tRNA-synth_II/BPL/LPL"/>
</dbReference>
<dbReference type="Gene3D" id="3.30.930.10">
    <property type="entry name" value="Bira Bifunctional Protein, Domain 2"/>
    <property type="match status" value="1"/>
</dbReference>
<comment type="cofactor">
    <cofactor evidence="1">
        <name>Mg(2+)</name>
        <dbReference type="ChEBI" id="CHEBI:18420"/>
    </cofactor>
</comment>
<dbReference type="InterPro" id="IPR041616">
    <property type="entry name" value="PheRS_beta_core"/>
</dbReference>
<protein>
    <recommendedName>
        <fullName evidence="4">phenylalanine--tRNA ligase</fullName>
        <ecNumber evidence="4">6.1.1.20</ecNumber>
    </recommendedName>
    <alternativeName>
        <fullName evidence="12">Phenylalanyl-tRNA synthetase beta subunit</fullName>
    </alternativeName>
</protein>
<comment type="catalytic activity">
    <reaction evidence="13">
        <text>tRNA(Phe) + L-phenylalanine + ATP = L-phenylalanyl-tRNA(Phe) + AMP + diphosphate + H(+)</text>
        <dbReference type="Rhea" id="RHEA:19413"/>
        <dbReference type="Rhea" id="RHEA-COMP:9668"/>
        <dbReference type="Rhea" id="RHEA-COMP:9699"/>
        <dbReference type="ChEBI" id="CHEBI:15378"/>
        <dbReference type="ChEBI" id="CHEBI:30616"/>
        <dbReference type="ChEBI" id="CHEBI:33019"/>
        <dbReference type="ChEBI" id="CHEBI:58095"/>
        <dbReference type="ChEBI" id="CHEBI:78442"/>
        <dbReference type="ChEBI" id="CHEBI:78531"/>
        <dbReference type="ChEBI" id="CHEBI:456215"/>
        <dbReference type="EC" id="6.1.1.20"/>
    </reaction>
</comment>
<dbReference type="Pfam" id="PF17759">
    <property type="entry name" value="tRNA_synthFbeta"/>
    <property type="match status" value="1"/>
</dbReference>
<dbReference type="Gene3D" id="3.30.56.10">
    <property type="match status" value="2"/>
</dbReference>
<dbReference type="Pfam" id="PF03484">
    <property type="entry name" value="B5"/>
    <property type="match status" value="1"/>
</dbReference>
<keyword evidence="9" id="KW-0460">Magnesium</keyword>
<accession>A0A2M7U1Y8</accession>
<dbReference type="GO" id="GO:0004826">
    <property type="term" value="F:phenylalanine-tRNA ligase activity"/>
    <property type="evidence" value="ECO:0007669"/>
    <property type="project" value="UniProtKB-EC"/>
</dbReference>